<evidence type="ECO:0000313" key="1">
    <source>
        <dbReference type="EMBL" id="BBH54009.1"/>
    </source>
</evidence>
<dbReference type="Proteomes" id="UP000291236">
    <property type="component" value="Chromosome"/>
</dbReference>
<name>A0A4P2VQ11_FLUSA</name>
<dbReference type="AlphaFoldDB" id="A0A4P2VQ11"/>
<organism evidence="1 2">
    <name type="scientific">Fluviispira sanaruensis</name>
    <dbReference type="NCBI Taxonomy" id="2493639"/>
    <lineage>
        <taxon>Bacteria</taxon>
        <taxon>Pseudomonadati</taxon>
        <taxon>Bdellovibrionota</taxon>
        <taxon>Oligoflexia</taxon>
        <taxon>Silvanigrellales</taxon>
        <taxon>Silvanigrellaceae</taxon>
        <taxon>Fluviispira</taxon>
    </lineage>
</organism>
<dbReference type="RefSeq" id="WP_130610971.1">
    <property type="nucleotide sequence ID" value="NZ_AP019368.1"/>
</dbReference>
<dbReference type="OrthoDB" id="5293775at2"/>
<dbReference type="EMBL" id="AP019368">
    <property type="protein sequence ID" value="BBH54009.1"/>
    <property type="molecule type" value="Genomic_DNA"/>
</dbReference>
<protein>
    <submittedName>
        <fullName evidence="1">Uncharacterized protein</fullName>
    </submittedName>
</protein>
<keyword evidence="2" id="KW-1185">Reference proteome</keyword>
<proteinExistence type="predicted"/>
<evidence type="ECO:0000313" key="2">
    <source>
        <dbReference type="Proteomes" id="UP000291236"/>
    </source>
</evidence>
<sequence>MKSLFLFFTQGEAGAPQYLSRTGEQGAEALSETIFTFLKDSLHLDLLSTLEARAKSLNEDILWKSFKEPASLPQAIQASIRLFPQLLLLAGNEMRSLKTTEILANRIALPVCVDERLDRHASSKPEIGTLKDALNDLSKLLSNEINPSIILVGTSFNSLSEWIRTHIPANKCVEFEKILSISSENDVIPSVLIAGFEKEDGQEKWFFDLPDKS</sequence>
<dbReference type="KEGG" id="sbf:JCM31447_24660"/>
<gene>
    <name evidence="1" type="ORF">JCM31447_24660</name>
</gene>
<accession>A0A4P2VQ11</accession>
<reference evidence="1 2" key="1">
    <citation type="submission" date="2018-12" db="EMBL/GenBank/DDBJ databases">
        <title>Rubrispira sanarue gen. nov., sp., nov., a member of the order Silvanigrellales, isolated from a brackish lake in Hamamatsu Japan.</title>
        <authorList>
            <person name="Maejima Y."/>
            <person name="Iino T."/>
            <person name="Muraguchi Y."/>
            <person name="Fukuda K."/>
            <person name="Nojiri H."/>
            <person name="Ohkuma M."/>
            <person name="Moriuchi R."/>
            <person name="Dohra H."/>
            <person name="Kimbara K."/>
            <person name="Shintani M."/>
        </authorList>
    </citation>
    <scope>NUCLEOTIDE SEQUENCE [LARGE SCALE GENOMIC DNA]</scope>
    <source>
        <strain evidence="1 2">RF1110005</strain>
    </source>
</reference>